<keyword evidence="3 7" id="KW-0812">Transmembrane</keyword>
<dbReference type="InterPro" id="IPR036259">
    <property type="entry name" value="MFS_trans_sf"/>
</dbReference>
<dbReference type="Gene3D" id="1.20.1250.20">
    <property type="entry name" value="MFS general substrate transporter like domains"/>
    <property type="match status" value="1"/>
</dbReference>
<dbReference type="PRINTS" id="PR01035">
    <property type="entry name" value="TCRTETA"/>
</dbReference>
<evidence type="ECO:0000256" key="3">
    <source>
        <dbReference type="ARBA" id="ARBA00022692"/>
    </source>
</evidence>
<dbReference type="Proteomes" id="UP000242525">
    <property type="component" value="Unassembled WGS sequence"/>
</dbReference>
<keyword evidence="5 7" id="KW-0472">Membrane</keyword>
<dbReference type="AlphaFoldDB" id="A0A0J9X6U2"/>
<feature type="transmembrane region" description="Helical" evidence="7">
    <location>
        <begin position="63"/>
        <end position="83"/>
    </location>
</feature>
<accession>A0A0J9X6U2</accession>
<dbReference type="GO" id="GO:0016020">
    <property type="term" value="C:membrane"/>
    <property type="evidence" value="ECO:0007669"/>
    <property type="project" value="UniProtKB-SubCell"/>
</dbReference>
<comment type="caution">
    <text evidence="9">The sequence shown here is derived from an EMBL/GenBank/DDBJ whole genome shotgun (WGS) entry which is preliminary data.</text>
</comment>
<name>A0A0J9X6U2_GEOCN</name>
<dbReference type="CDD" id="cd17330">
    <property type="entry name" value="MFS_SLC46_TetA_like"/>
    <property type="match status" value="1"/>
</dbReference>
<feature type="region of interest" description="Disordered" evidence="6">
    <location>
        <begin position="1"/>
        <end position="31"/>
    </location>
</feature>
<dbReference type="SUPFAM" id="SSF103473">
    <property type="entry name" value="MFS general substrate transporter"/>
    <property type="match status" value="1"/>
</dbReference>
<dbReference type="OrthoDB" id="10262656at2759"/>
<evidence type="ECO:0000256" key="4">
    <source>
        <dbReference type="ARBA" id="ARBA00022989"/>
    </source>
</evidence>
<dbReference type="InterPro" id="IPR020846">
    <property type="entry name" value="MFS_dom"/>
</dbReference>
<evidence type="ECO:0000256" key="2">
    <source>
        <dbReference type="ARBA" id="ARBA00022448"/>
    </source>
</evidence>
<organism evidence="9 10">
    <name type="scientific">Geotrichum candidum</name>
    <name type="common">Oospora lactis</name>
    <name type="synonym">Dipodascus geotrichum</name>
    <dbReference type="NCBI Taxonomy" id="1173061"/>
    <lineage>
        <taxon>Eukaryota</taxon>
        <taxon>Fungi</taxon>
        <taxon>Dikarya</taxon>
        <taxon>Ascomycota</taxon>
        <taxon>Saccharomycotina</taxon>
        <taxon>Dipodascomycetes</taxon>
        <taxon>Dipodascales</taxon>
        <taxon>Dipodascaceae</taxon>
        <taxon>Geotrichum</taxon>
    </lineage>
</organism>
<gene>
    <name evidence="9" type="ORF">BN980_GECA04s01110g</name>
</gene>
<proteinExistence type="predicted"/>
<dbReference type="InterPro" id="IPR001958">
    <property type="entry name" value="Tet-R_TetA/multi-R_MdtG-like"/>
</dbReference>
<comment type="subcellular location">
    <subcellularLocation>
        <location evidence="1">Membrane</location>
        <topology evidence="1">Multi-pass membrane protein</topology>
    </subcellularLocation>
</comment>
<reference evidence="9" key="1">
    <citation type="submission" date="2014-03" db="EMBL/GenBank/DDBJ databases">
        <authorList>
            <person name="Casaregola S."/>
        </authorList>
    </citation>
    <scope>NUCLEOTIDE SEQUENCE [LARGE SCALE GENOMIC DNA]</scope>
    <source>
        <strain evidence="9">CLIB 918</strain>
    </source>
</reference>
<evidence type="ECO:0000256" key="7">
    <source>
        <dbReference type="SAM" id="Phobius"/>
    </source>
</evidence>
<feature type="transmembrane region" description="Helical" evidence="7">
    <location>
        <begin position="495"/>
        <end position="520"/>
    </location>
</feature>
<dbReference type="PROSITE" id="PS50850">
    <property type="entry name" value="MFS"/>
    <property type="match status" value="1"/>
</dbReference>
<feature type="transmembrane region" description="Helical" evidence="7">
    <location>
        <begin position="566"/>
        <end position="586"/>
    </location>
</feature>
<evidence type="ECO:0000256" key="1">
    <source>
        <dbReference type="ARBA" id="ARBA00004141"/>
    </source>
</evidence>
<feature type="transmembrane region" description="Helical" evidence="7">
    <location>
        <begin position="367"/>
        <end position="384"/>
    </location>
</feature>
<dbReference type="PANTHER" id="PTHR23504:SF15">
    <property type="entry name" value="MAJOR FACILITATOR SUPERFAMILY (MFS) PROFILE DOMAIN-CONTAINING PROTEIN"/>
    <property type="match status" value="1"/>
</dbReference>
<keyword evidence="4 7" id="KW-1133">Transmembrane helix</keyword>
<feature type="compositionally biased region" description="Low complexity" evidence="6">
    <location>
        <begin position="343"/>
        <end position="357"/>
    </location>
</feature>
<protein>
    <recommendedName>
        <fullName evidence="8">Major facilitator superfamily (MFS) profile domain-containing protein</fullName>
    </recommendedName>
</protein>
<dbReference type="GO" id="GO:0022857">
    <property type="term" value="F:transmembrane transporter activity"/>
    <property type="evidence" value="ECO:0007669"/>
    <property type="project" value="InterPro"/>
</dbReference>
<feature type="region of interest" description="Disordered" evidence="6">
    <location>
        <begin position="300"/>
        <end position="358"/>
    </location>
</feature>
<sequence length="591" mass="64211">MPTSPSELLVPRDTPSSSSASLNSKADSSDSEAILDISEKADSSTPQSFTMREQLVGFPYQQVLVLMAVRFAEPVTFTSLFPYVFFMVKHLRPEDTEASVARYAGYISGSFALCQALTGVVWGNISDRYGRKPTLIIGLLGSAISMLWFGLADSFWWALVARSVGGLLNGNVGVLRTCLGEIAVERRHQALAFSTMPLLWQVGCVVGPMLGGNLASPIKSHPEWFAGHENSYLYRLFSAKPFLLPNVIVCIMLLMSALAAVLFMEEPHEELKHVRNKNDPGLKVGNWILRTLRLRKASVDKAANGSNDGQESQDEDETTSLLGRPGAVVASSDPSVSKAPDYTISEQQESSTEEPIQNKGKMLNEQVLLTIATYALISMTGTVVDELMPVLLSTSEKPGQSHFPFKLAGGAGMSSAEVGNLISSTGTLGIVLMLTLFPYVDGRFGTLRPFQIVNFLSIFLYFVHPYIVLLVPNPVSDSGASEGLISVELAKHLKYYTALFLYFGKTTIGALAFPEVMLLIQRATTHKSYLGTVNGLSQMGAAGARAAGPICWGLLMAVGQDHDMGWLPWWALSVCCVLTYIISLKIKENNT</sequence>
<evidence type="ECO:0000256" key="5">
    <source>
        <dbReference type="ARBA" id="ARBA00023136"/>
    </source>
</evidence>
<feature type="transmembrane region" description="Helical" evidence="7">
    <location>
        <begin position="421"/>
        <end position="440"/>
    </location>
</feature>
<evidence type="ECO:0000256" key="6">
    <source>
        <dbReference type="SAM" id="MobiDB-lite"/>
    </source>
</evidence>
<feature type="transmembrane region" description="Helical" evidence="7">
    <location>
        <begin position="541"/>
        <end position="560"/>
    </location>
</feature>
<dbReference type="EMBL" id="CCBN010000004">
    <property type="protein sequence ID" value="CDO52890.1"/>
    <property type="molecule type" value="Genomic_DNA"/>
</dbReference>
<feature type="transmembrane region" description="Helical" evidence="7">
    <location>
        <begin position="242"/>
        <end position="263"/>
    </location>
</feature>
<keyword evidence="2" id="KW-0813">Transport</keyword>
<feature type="compositionally biased region" description="Low complexity" evidence="6">
    <location>
        <begin position="16"/>
        <end position="26"/>
    </location>
</feature>
<dbReference type="PANTHER" id="PTHR23504">
    <property type="entry name" value="MAJOR FACILITATOR SUPERFAMILY DOMAIN-CONTAINING PROTEIN 10"/>
    <property type="match status" value="1"/>
</dbReference>
<feature type="transmembrane region" description="Helical" evidence="7">
    <location>
        <begin position="452"/>
        <end position="475"/>
    </location>
</feature>
<feature type="domain" description="Major facilitator superfamily (MFS) profile" evidence="8">
    <location>
        <begin position="62"/>
        <end position="591"/>
    </location>
</feature>
<evidence type="ECO:0000313" key="9">
    <source>
        <dbReference type="EMBL" id="CDO52890.1"/>
    </source>
</evidence>
<evidence type="ECO:0000313" key="10">
    <source>
        <dbReference type="Proteomes" id="UP000242525"/>
    </source>
</evidence>
<feature type="transmembrane region" description="Helical" evidence="7">
    <location>
        <begin position="103"/>
        <end position="123"/>
    </location>
</feature>
<dbReference type="InterPro" id="IPR011701">
    <property type="entry name" value="MFS"/>
</dbReference>
<dbReference type="Pfam" id="PF07690">
    <property type="entry name" value="MFS_1"/>
    <property type="match status" value="1"/>
</dbReference>
<evidence type="ECO:0000259" key="8">
    <source>
        <dbReference type="PROSITE" id="PS50850"/>
    </source>
</evidence>
<keyword evidence="10" id="KW-1185">Reference proteome</keyword>
<feature type="transmembrane region" description="Helical" evidence="7">
    <location>
        <begin position="135"/>
        <end position="159"/>
    </location>
</feature>